<accession>A0A6P7Q735</accession>
<protein>
    <submittedName>
        <fullName evidence="7 8">Protein FAM83B</fullName>
    </submittedName>
</protein>
<dbReference type="Gene3D" id="3.30.870.10">
    <property type="entry name" value="Endonuclease Chain A"/>
    <property type="match status" value="1"/>
</dbReference>
<evidence type="ECO:0000256" key="2">
    <source>
        <dbReference type="ARBA" id="ARBA00006937"/>
    </source>
</evidence>
<dbReference type="Proteomes" id="UP000515150">
    <property type="component" value="Chromosome 15"/>
</dbReference>
<feature type="region of interest" description="Disordered" evidence="4">
    <location>
        <begin position="720"/>
        <end position="893"/>
    </location>
</feature>
<dbReference type="CTD" id="222584"/>
<feature type="region of interest" description="Disordered" evidence="4">
    <location>
        <begin position="641"/>
        <end position="660"/>
    </location>
</feature>
<proteinExistence type="inferred from homology"/>
<dbReference type="InParanoid" id="A0A6P7Q735"/>
<comment type="similarity">
    <text evidence="2">Belongs to the FAM83 family.</text>
</comment>
<evidence type="ECO:0000259" key="5">
    <source>
        <dbReference type="Pfam" id="PF07894"/>
    </source>
</evidence>
<organism evidence="6 7">
    <name type="scientific">Betta splendens</name>
    <name type="common">Siamese fighting fish</name>
    <dbReference type="NCBI Taxonomy" id="158456"/>
    <lineage>
        <taxon>Eukaryota</taxon>
        <taxon>Metazoa</taxon>
        <taxon>Chordata</taxon>
        <taxon>Craniata</taxon>
        <taxon>Vertebrata</taxon>
        <taxon>Euteleostomi</taxon>
        <taxon>Actinopterygii</taxon>
        <taxon>Neopterygii</taxon>
        <taxon>Teleostei</taxon>
        <taxon>Neoteleostei</taxon>
        <taxon>Acanthomorphata</taxon>
        <taxon>Anabantaria</taxon>
        <taxon>Anabantiformes</taxon>
        <taxon>Anabantoidei</taxon>
        <taxon>Osphronemidae</taxon>
        <taxon>Betta</taxon>
    </lineage>
</organism>
<dbReference type="OrthoDB" id="8443577at2759"/>
<dbReference type="SUPFAM" id="SSF56024">
    <property type="entry name" value="Phospholipase D/nuclease"/>
    <property type="match status" value="1"/>
</dbReference>
<feature type="domain" description="Scaffolding anchor of CK1" evidence="5">
    <location>
        <begin position="20"/>
        <end position="283"/>
    </location>
</feature>
<dbReference type="GO" id="GO:0016020">
    <property type="term" value="C:membrane"/>
    <property type="evidence" value="ECO:0007669"/>
    <property type="project" value="TreeGrafter"/>
</dbReference>
<gene>
    <name evidence="7 8" type="primary">fam83b</name>
</gene>
<dbReference type="GO" id="GO:0019901">
    <property type="term" value="F:protein kinase binding"/>
    <property type="evidence" value="ECO:0007669"/>
    <property type="project" value="TreeGrafter"/>
</dbReference>
<feature type="compositionally biased region" description="Low complexity" evidence="4">
    <location>
        <begin position="761"/>
        <end position="772"/>
    </location>
</feature>
<feature type="region of interest" description="Disordered" evidence="4">
    <location>
        <begin position="69"/>
        <end position="94"/>
    </location>
</feature>
<dbReference type="FunFam" id="3.30.870.10:FF:000004">
    <property type="entry name" value="protein FAM83H isoform X2"/>
    <property type="match status" value="1"/>
</dbReference>
<feature type="compositionally biased region" description="Basic and acidic residues" evidence="4">
    <location>
        <begin position="872"/>
        <end position="882"/>
    </location>
</feature>
<dbReference type="GO" id="GO:0007165">
    <property type="term" value="P:signal transduction"/>
    <property type="evidence" value="ECO:0007669"/>
    <property type="project" value="TreeGrafter"/>
</dbReference>
<feature type="compositionally biased region" description="Basic and acidic residues" evidence="4">
    <location>
        <begin position="800"/>
        <end position="827"/>
    </location>
</feature>
<dbReference type="RefSeq" id="XP_055358416.1">
    <property type="nucleotide sequence ID" value="XM_055502441.1"/>
</dbReference>
<keyword evidence="3" id="KW-0963">Cytoplasm</keyword>
<sequence>MDSPEFSMLSSLRGDFGSEDFIQPHYKEAYRLAIDQLVKGGRDSYQEFLKGERLGSFLSEEELLFITTNTKKLPPQNHTDDVSGSPDTQSSSGTYWPVHSDVLAPDLDLGWPEVMHEKLQTNIDLLFHPPRLNSPTIKEVIRKHIQDARQVVGIVMDVFTDVDIFREIVDASIRGVPVYVLLDDFHLKSFVTMAENQDVKIQQLRNLRVRTVKGQDYLCRSGATFHGAMKQKFLLVDCHTAIYGSYSFAWSFEKINLSMVQVIKGHLVKSYDEEFRTLYARSTVPPQLSPPEGLFQRNGPLGQQNLLISHSGQKLERRNQLRHSLDAVYRKTCERKFATRDLEETLFEDEAIKLPPLLDNGFVVQDQVSRLQSSEAINFLKRHSYAGEGQDGHAPQNMRPRASNWNIRETENGPSHYPVDNYLQPHMYRGQNMRQSYNGIDKQVLSVQQNMPTLENTSKSFMRTWRIESYLKNDDMPFGDSCDYLDQFEPMDKNGSFMQGRMRSSLVMRSTIPEQMEPYRYMNHHSTGVGSSAAPLHYSSMQWNPPASAENRINNADFMLTRPGLENSRNNTSFGPGRNSYQAAYASLGRAKGGQIITNPEILGDGWHKRHSVADPRSNTDYVHESSGPVYGGLGRINRSTAGMSAQNGEYGPNLNGDQRSLSHYDVKSITSANSPNAHKWAEPPSRAVSAAALDLKANGTSPQHCSRNSSSKMKSLLNIPERKEDPAANVDTASLTSGGSTDTLTAGDEERTPDGGGGKQPQSKSSSEEQGNPVQVHVKPSKPRLRTEEPKAAPQKKPSIFDRSARTSLDRESWRKERGADGRLYSRFEPFCSFEKKPSARPAQGSGSEKSKSLPKADSAAESSLGRPARGHHENKLERFFHRMGNLIHKNK</sequence>
<feature type="compositionally biased region" description="Polar residues" evidence="4">
    <location>
        <begin position="85"/>
        <end position="94"/>
    </location>
</feature>
<name>A0A6P7Q735_BETSP</name>
<dbReference type="InterPro" id="IPR050944">
    <property type="entry name" value="FAM83"/>
</dbReference>
<dbReference type="KEGG" id="bspl:114870837"/>
<dbReference type="PANTHER" id="PTHR16181">
    <property type="entry name" value="PROTEIN FAM83A-RELATED"/>
    <property type="match status" value="1"/>
</dbReference>
<dbReference type="AlphaFoldDB" id="A0A6P7Q735"/>
<dbReference type="PANTHER" id="PTHR16181:SF29">
    <property type="entry name" value="PROTEIN FAM83A-RELATED"/>
    <property type="match status" value="1"/>
</dbReference>
<evidence type="ECO:0000313" key="8">
    <source>
        <dbReference type="RefSeq" id="XP_055358416.1"/>
    </source>
</evidence>
<dbReference type="InterPro" id="IPR012461">
    <property type="entry name" value="SACK1"/>
</dbReference>
<reference evidence="7 8" key="1">
    <citation type="submission" date="2025-04" db="UniProtKB">
        <authorList>
            <consortium name="RefSeq"/>
        </authorList>
    </citation>
    <scope>IDENTIFICATION</scope>
</reference>
<evidence type="ECO:0000256" key="3">
    <source>
        <dbReference type="ARBA" id="ARBA00022490"/>
    </source>
</evidence>
<dbReference type="Pfam" id="PF07894">
    <property type="entry name" value="SACK1"/>
    <property type="match status" value="1"/>
</dbReference>
<keyword evidence="6" id="KW-1185">Reference proteome</keyword>
<evidence type="ECO:0000256" key="1">
    <source>
        <dbReference type="ARBA" id="ARBA00004496"/>
    </source>
</evidence>
<dbReference type="RefSeq" id="XP_029031819.1">
    <property type="nucleotide sequence ID" value="XM_029175986.3"/>
</dbReference>
<comment type="subcellular location">
    <subcellularLocation>
        <location evidence="1">Cytoplasm</location>
    </subcellularLocation>
</comment>
<evidence type="ECO:0000313" key="6">
    <source>
        <dbReference type="Proteomes" id="UP000515150"/>
    </source>
</evidence>
<evidence type="ECO:0000256" key="4">
    <source>
        <dbReference type="SAM" id="MobiDB-lite"/>
    </source>
</evidence>
<dbReference type="GeneID" id="114870837"/>
<dbReference type="GO" id="GO:0005737">
    <property type="term" value="C:cytoplasm"/>
    <property type="evidence" value="ECO:0007669"/>
    <property type="project" value="UniProtKB-SubCell"/>
</dbReference>
<evidence type="ECO:0000313" key="7">
    <source>
        <dbReference type="RefSeq" id="XP_029031819.1"/>
    </source>
</evidence>
<feature type="compositionally biased region" description="Low complexity" evidence="4">
    <location>
        <begin position="732"/>
        <end position="747"/>
    </location>
</feature>